<dbReference type="Proteomes" id="UP000315648">
    <property type="component" value="Unassembled WGS sequence"/>
</dbReference>
<dbReference type="GO" id="GO:0008168">
    <property type="term" value="F:methyltransferase activity"/>
    <property type="evidence" value="ECO:0007669"/>
    <property type="project" value="UniProtKB-KW"/>
</dbReference>
<proteinExistence type="predicted"/>
<evidence type="ECO:0000313" key="4">
    <source>
        <dbReference type="Proteomes" id="UP000315648"/>
    </source>
</evidence>
<feature type="region of interest" description="Disordered" evidence="1">
    <location>
        <begin position="1"/>
        <end position="29"/>
    </location>
</feature>
<protein>
    <submittedName>
        <fullName evidence="3">Class I SAM-dependent methyltransferase</fullName>
    </submittedName>
</protein>
<reference evidence="3 4" key="1">
    <citation type="submission" date="2019-07" db="EMBL/GenBank/DDBJ databases">
        <title>Description of 53C-WASEF.</title>
        <authorList>
            <person name="Pitt A."/>
            <person name="Hahn M.W."/>
        </authorList>
    </citation>
    <scope>NUCLEOTIDE SEQUENCE [LARGE SCALE GENOMIC DNA]</scope>
    <source>
        <strain evidence="3 4">53C-WASEF</strain>
    </source>
</reference>
<gene>
    <name evidence="3" type="ORF">FPL22_00210</name>
</gene>
<name>A0A556QMB3_9BACT</name>
<feature type="compositionally biased region" description="Low complexity" evidence="1">
    <location>
        <begin position="14"/>
        <end position="29"/>
    </location>
</feature>
<dbReference type="InterPro" id="IPR041698">
    <property type="entry name" value="Methyltransf_25"/>
</dbReference>
<accession>A0A556QMB3</accession>
<dbReference type="GO" id="GO:0032259">
    <property type="term" value="P:methylation"/>
    <property type="evidence" value="ECO:0007669"/>
    <property type="project" value="UniProtKB-KW"/>
</dbReference>
<comment type="caution">
    <text evidence="3">The sequence shown here is derived from an EMBL/GenBank/DDBJ whole genome shotgun (WGS) entry which is preliminary data.</text>
</comment>
<evidence type="ECO:0000313" key="3">
    <source>
        <dbReference type="EMBL" id="TSJ77767.1"/>
    </source>
</evidence>
<dbReference type="InterPro" id="IPR029063">
    <property type="entry name" value="SAM-dependent_MTases_sf"/>
</dbReference>
<evidence type="ECO:0000256" key="1">
    <source>
        <dbReference type="SAM" id="MobiDB-lite"/>
    </source>
</evidence>
<sequence>MACSSPRGNVRPDFSTQRSQSSQRTQATSFSARSVPSVLKKISAATVREDFNDPIAVVHYARAAHSLGLWKSEKLLIERFFTDKSARLIEAGCGAGRVTVGLWELGYHNLVAFDFAEELVDQARALAEERSAAIPIHHADATHPLCNLISDKPFEGALFMFNGLMQIPGRANRRLALKNIAAVCLPGAPLLFTTHDRDHSRVERASWKLETLRWEQGKQDPRLVEFGDRYFEDDVGRTFMHLPDRTEILEDLAAAGWTHDYDSMRRDLVRESRAVVDFSDECRFWAAQRS</sequence>
<dbReference type="Pfam" id="PF13649">
    <property type="entry name" value="Methyltransf_25"/>
    <property type="match status" value="1"/>
</dbReference>
<dbReference type="OrthoDB" id="9804312at2"/>
<evidence type="ECO:0000259" key="2">
    <source>
        <dbReference type="Pfam" id="PF13649"/>
    </source>
</evidence>
<keyword evidence="3" id="KW-0489">Methyltransferase</keyword>
<dbReference type="EMBL" id="VMBG01000001">
    <property type="protein sequence ID" value="TSJ77767.1"/>
    <property type="molecule type" value="Genomic_DNA"/>
</dbReference>
<organism evidence="3 4">
    <name type="scientific">Rariglobus hedericola</name>
    <dbReference type="NCBI Taxonomy" id="2597822"/>
    <lineage>
        <taxon>Bacteria</taxon>
        <taxon>Pseudomonadati</taxon>
        <taxon>Verrucomicrobiota</taxon>
        <taxon>Opitutia</taxon>
        <taxon>Opitutales</taxon>
        <taxon>Opitutaceae</taxon>
        <taxon>Rariglobus</taxon>
    </lineage>
</organism>
<keyword evidence="4" id="KW-1185">Reference proteome</keyword>
<keyword evidence="3" id="KW-0808">Transferase</keyword>
<feature type="domain" description="Methyltransferase" evidence="2">
    <location>
        <begin position="90"/>
        <end position="187"/>
    </location>
</feature>
<dbReference type="AlphaFoldDB" id="A0A556QMB3"/>
<dbReference type="CDD" id="cd02440">
    <property type="entry name" value="AdoMet_MTases"/>
    <property type="match status" value="1"/>
</dbReference>
<dbReference type="SUPFAM" id="SSF53335">
    <property type="entry name" value="S-adenosyl-L-methionine-dependent methyltransferases"/>
    <property type="match status" value="1"/>
</dbReference>
<dbReference type="Gene3D" id="3.40.50.150">
    <property type="entry name" value="Vaccinia Virus protein VP39"/>
    <property type="match status" value="1"/>
</dbReference>